<keyword evidence="5" id="KW-0507">mRNA processing</keyword>
<evidence type="ECO:0000256" key="4">
    <source>
        <dbReference type="ARBA" id="ARBA00009375"/>
    </source>
</evidence>
<comment type="catalytic activity">
    <reaction evidence="9">
        <text>a uridine in tRNA = a pseudouridine in tRNA</text>
        <dbReference type="Rhea" id="RHEA:54572"/>
        <dbReference type="Rhea" id="RHEA-COMP:13339"/>
        <dbReference type="Rhea" id="RHEA-COMP:13934"/>
        <dbReference type="ChEBI" id="CHEBI:65314"/>
        <dbReference type="ChEBI" id="CHEBI:65315"/>
    </reaction>
</comment>
<dbReference type="PANTHER" id="PTHR11142">
    <property type="entry name" value="PSEUDOURIDYLATE SYNTHASE"/>
    <property type="match status" value="1"/>
</dbReference>
<organism evidence="18 19">
    <name type="scientific">Heterobasidion irregulare (strain TC 32-1)</name>
    <dbReference type="NCBI Taxonomy" id="747525"/>
    <lineage>
        <taxon>Eukaryota</taxon>
        <taxon>Fungi</taxon>
        <taxon>Dikarya</taxon>
        <taxon>Basidiomycota</taxon>
        <taxon>Agaricomycotina</taxon>
        <taxon>Agaricomycetes</taxon>
        <taxon>Russulales</taxon>
        <taxon>Bondarzewiaceae</taxon>
        <taxon>Heterobasidion</taxon>
        <taxon>Heterobasidion annosum species complex</taxon>
    </lineage>
</organism>
<evidence type="ECO:0000256" key="6">
    <source>
        <dbReference type="ARBA" id="ARBA00022694"/>
    </source>
</evidence>
<evidence type="ECO:0000256" key="9">
    <source>
        <dbReference type="ARBA" id="ARBA00036943"/>
    </source>
</evidence>
<dbReference type="GO" id="GO:0009982">
    <property type="term" value="F:pseudouridine synthase activity"/>
    <property type="evidence" value="ECO:0007669"/>
    <property type="project" value="InterPro"/>
</dbReference>
<dbReference type="InParanoid" id="W4K0C6"/>
<dbReference type="InterPro" id="IPR020097">
    <property type="entry name" value="PsdUridine_synth_TruA_a/b_dom"/>
</dbReference>
<feature type="active site" description="Nucleophile" evidence="14">
    <location>
        <position position="151"/>
    </location>
</feature>
<sequence>MESSTDAADPSQSESILDAESTLVAEAQPEGRKNRFATRRESAGFAKSRKNREKDTKNVGRRSGRGTRRNDETAKEGSEEENVDKAPRLPKRQCALLIGFCGTGCSGMQMCPNVRTIEGVLFEAMVKAGAVSQDNADDPVKVNLGRAARTDAGVHAAGNVVSIKMITDVPDVPDIVSHINSFLPPEIRLWGYVRVQNSFNARVSCDSRKYTYFFPSYLLIPPKPGSGLDQTLNNLPPSSSASNAAPVEQPTSHPFWSELAHADSTKEDDLIRKRKWRVGSEMVEKLREIAKKFEASHNFHNFTVGRDFSDRSTQRHMKKIEVADPTVYGETEWISVMFHGQSFMLHQRKMMSALVLSCRTSTPTQIIDELYGPRQVLVPKMPSLGLLLEHPIFESYNAKIARVNDKLSPTDPLYRPPIDFDIYKDAIEQFKQEHIYDRMRDIEDRGGVFDAWVRSIDAYSGNDLAYLNTKGIIPPSAVIKKGERRANPLKERRKFDVTSFSSSGKIDLEIDEEEGEAEQESTLDKAELAEMEG</sequence>
<dbReference type="InterPro" id="IPR020095">
    <property type="entry name" value="PsdUridine_synth_TruA_C"/>
</dbReference>
<dbReference type="EMBL" id="KI925461">
    <property type="protein sequence ID" value="ETW79189.1"/>
    <property type="molecule type" value="Genomic_DNA"/>
</dbReference>
<dbReference type="InterPro" id="IPR041708">
    <property type="entry name" value="PUS1/PUS2-like"/>
</dbReference>
<feature type="compositionally biased region" description="Basic and acidic residues" evidence="16">
    <location>
        <begin position="68"/>
        <end position="85"/>
    </location>
</feature>
<proteinExistence type="inferred from homology"/>
<dbReference type="GO" id="GO:0031120">
    <property type="term" value="P:snRNA pseudouridine synthesis"/>
    <property type="evidence" value="ECO:0007669"/>
    <property type="project" value="UniProtKB-ARBA"/>
</dbReference>
<comment type="subcellular location">
    <subcellularLocation>
        <location evidence="3">Nucleus</location>
    </subcellularLocation>
</comment>
<dbReference type="SUPFAM" id="SSF55120">
    <property type="entry name" value="Pseudouridine synthase"/>
    <property type="match status" value="1"/>
</dbReference>
<feature type="compositionally biased region" description="Acidic residues" evidence="16">
    <location>
        <begin position="509"/>
        <end position="521"/>
    </location>
</feature>
<dbReference type="RefSeq" id="XP_009549445.1">
    <property type="nucleotide sequence ID" value="XM_009551150.1"/>
</dbReference>
<dbReference type="STRING" id="747525.W4K0C6"/>
<reference evidence="18 19" key="1">
    <citation type="journal article" date="2012" name="New Phytol.">
        <title>Insight into trade-off between wood decay and parasitism from the genome of a fungal forest pathogen.</title>
        <authorList>
            <person name="Olson A."/>
            <person name="Aerts A."/>
            <person name="Asiegbu F."/>
            <person name="Belbahri L."/>
            <person name="Bouzid O."/>
            <person name="Broberg A."/>
            <person name="Canback B."/>
            <person name="Coutinho P.M."/>
            <person name="Cullen D."/>
            <person name="Dalman K."/>
            <person name="Deflorio G."/>
            <person name="van Diepen L.T."/>
            <person name="Dunand C."/>
            <person name="Duplessis S."/>
            <person name="Durling M."/>
            <person name="Gonthier P."/>
            <person name="Grimwood J."/>
            <person name="Fossdal C.G."/>
            <person name="Hansson D."/>
            <person name="Henrissat B."/>
            <person name="Hietala A."/>
            <person name="Himmelstrand K."/>
            <person name="Hoffmeister D."/>
            <person name="Hogberg N."/>
            <person name="James T.Y."/>
            <person name="Karlsson M."/>
            <person name="Kohler A."/>
            <person name="Kues U."/>
            <person name="Lee Y.H."/>
            <person name="Lin Y.C."/>
            <person name="Lind M."/>
            <person name="Lindquist E."/>
            <person name="Lombard V."/>
            <person name="Lucas S."/>
            <person name="Lunden K."/>
            <person name="Morin E."/>
            <person name="Murat C."/>
            <person name="Park J."/>
            <person name="Raffaello T."/>
            <person name="Rouze P."/>
            <person name="Salamov A."/>
            <person name="Schmutz J."/>
            <person name="Solheim H."/>
            <person name="Stahlberg J."/>
            <person name="Velez H."/>
            <person name="de Vries R.P."/>
            <person name="Wiebenga A."/>
            <person name="Woodward S."/>
            <person name="Yakovlev I."/>
            <person name="Garbelotto M."/>
            <person name="Martin F."/>
            <person name="Grigoriev I.V."/>
            <person name="Stenlid J."/>
        </authorList>
    </citation>
    <scope>NUCLEOTIDE SEQUENCE [LARGE SCALE GENOMIC DNA]</scope>
    <source>
        <strain evidence="18 19">TC 32-1</strain>
    </source>
</reference>
<dbReference type="PANTHER" id="PTHR11142:SF4">
    <property type="entry name" value="PSEUDOURIDYLATE SYNTHASE 1 HOMOLOG"/>
    <property type="match status" value="1"/>
</dbReference>
<feature type="compositionally biased region" description="Low complexity" evidence="16">
    <location>
        <begin position="232"/>
        <end position="246"/>
    </location>
</feature>
<keyword evidence="6" id="KW-0819">tRNA processing</keyword>
<feature type="region of interest" description="Disordered" evidence="16">
    <location>
        <begin position="506"/>
        <end position="533"/>
    </location>
</feature>
<dbReference type="InterPro" id="IPR001406">
    <property type="entry name" value="PsdUridine_synth_TruA"/>
</dbReference>
<name>W4K0C6_HETIT</name>
<feature type="domain" description="Pseudouridine synthase I TruA alpha/beta" evidence="17">
    <location>
        <begin position="289"/>
        <end position="393"/>
    </location>
</feature>
<evidence type="ECO:0000256" key="8">
    <source>
        <dbReference type="ARBA" id="ARBA00023242"/>
    </source>
</evidence>
<dbReference type="GO" id="GO:0031119">
    <property type="term" value="P:tRNA pseudouridine synthesis"/>
    <property type="evidence" value="ECO:0007669"/>
    <property type="project" value="InterPro"/>
</dbReference>
<feature type="compositionally biased region" description="Basic and acidic residues" evidence="16">
    <location>
        <begin position="29"/>
        <end position="42"/>
    </location>
</feature>
<keyword evidence="19" id="KW-1185">Reference proteome</keyword>
<dbReference type="OrthoDB" id="10256309at2759"/>
<protein>
    <recommendedName>
        <fullName evidence="11">tRNA pseudouridine synthase 1</fullName>
    </recommendedName>
    <alternativeName>
        <fullName evidence="12">tRNA pseudouridylate synthase 1</fullName>
    </alternativeName>
    <alternativeName>
        <fullName evidence="13">tRNA-uridine isomerase 1</fullName>
    </alternativeName>
</protein>
<keyword evidence="8" id="KW-0539">Nucleus</keyword>
<dbReference type="GO" id="GO:0006397">
    <property type="term" value="P:mRNA processing"/>
    <property type="evidence" value="ECO:0007669"/>
    <property type="project" value="UniProtKB-KW"/>
</dbReference>
<evidence type="ECO:0000256" key="16">
    <source>
        <dbReference type="SAM" id="MobiDB-lite"/>
    </source>
</evidence>
<feature type="region of interest" description="Disordered" evidence="16">
    <location>
        <begin position="1"/>
        <end position="85"/>
    </location>
</feature>
<feature type="binding site" evidence="15">
    <location>
        <position position="210"/>
    </location>
    <ligand>
        <name>substrate</name>
    </ligand>
</feature>
<dbReference type="Pfam" id="PF01416">
    <property type="entry name" value="PseudoU_synth_1"/>
    <property type="match status" value="1"/>
</dbReference>
<evidence type="ECO:0000256" key="11">
    <source>
        <dbReference type="ARBA" id="ARBA00073968"/>
    </source>
</evidence>
<evidence type="ECO:0000256" key="10">
    <source>
        <dbReference type="ARBA" id="ARBA00053072"/>
    </source>
</evidence>
<accession>W4K0C6</accession>
<dbReference type="GO" id="GO:1990481">
    <property type="term" value="P:mRNA pseudouridine synthesis"/>
    <property type="evidence" value="ECO:0007669"/>
    <property type="project" value="TreeGrafter"/>
</dbReference>
<dbReference type="Proteomes" id="UP000030671">
    <property type="component" value="Unassembled WGS sequence"/>
</dbReference>
<evidence type="ECO:0000256" key="7">
    <source>
        <dbReference type="ARBA" id="ARBA00023235"/>
    </source>
</evidence>
<evidence type="ECO:0000256" key="3">
    <source>
        <dbReference type="ARBA" id="ARBA00004123"/>
    </source>
</evidence>
<dbReference type="Gene3D" id="3.30.70.660">
    <property type="entry name" value="Pseudouridine synthase I, catalytic domain, C-terminal subdomain"/>
    <property type="match status" value="1"/>
</dbReference>
<comment type="catalytic activity">
    <reaction evidence="1">
        <text>a uridine in mRNA = a pseudouridine in mRNA</text>
        <dbReference type="Rhea" id="RHEA:56644"/>
        <dbReference type="Rhea" id="RHEA-COMP:14658"/>
        <dbReference type="Rhea" id="RHEA-COMP:14659"/>
        <dbReference type="ChEBI" id="CHEBI:65314"/>
        <dbReference type="ChEBI" id="CHEBI:65315"/>
    </reaction>
</comment>
<gene>
    <name evidence="18" type="ORF">HETIRDRAFT_324142</name>
</gene>
<evidence type="ECO:0000256" key="13">
    <source>
        <dbReference type="ARBA" id="ARBA00080858"/>
    </source>
</evidence>
<evidence type="ECO:0000256" key="14">
    <source>
        <dbReference type="PIRSR" id="PIRSR641708-1"/>
    </source>
</evidence>
<dbReference type="Gene3D" id="3.30.70.580">
    <property type="entry name" value="Pseudouridine synthase I, catalytic domain, N-terminal subdomain"/>
    <property type="match status" value="1"/>
</dbReference>
<comment type="catalytic activity">
    <reaction evidence="2">
        <text>uridine in snRNA = pseudouridine in snRNA</text>
        <dbReference type="Rhea" id="RHEA:51124"/>
        <dbReference type="Rhea" id="RHEA-COMP:12891"/>
        <dbReference type="Rhea" id="RHEA-COMP:12892"/>
        <dbReference type="ChEBI" id="CHEBI:65314"/>
        <dbReference type="ChEBI" id="CHEBI:65315"/>
    </reaction>
</comment>
<evidence type="ECO:0000256" key="15">
    <source>
        <dbReference type="PIRSR" id="PIRSR641708-2"/>
    </source>
</evidence>
<evidence type="ECO:0000313" key="19">
    <source>
        <dbReference type="Proteomes" id="UP000030671"/>
    </source>
</evidence>
<evidence type="ECO:0000256" key="1">
    <source>
        <dbReference type="ARBA" id="ARBA00001166"/>
    </source>
</evidence>
<dbReference type="eggNOG" id="KOG2553">
    <property type="taxonomic scope" value="Eukaryota"/>
</dbReference>
<dbReference type="CDD" id="cd02568">
    <property type="entry name" value="PseudoU_synth_PUS1_PUS2"/>
    <property type="match status" value="1"/>
</dbReference>
<dbReference type="NCBIfam" id="TIGR00071">
    <property type="entry name" value="hisT_truA"/>
    <property type="match status" value="1"/>
</dbReference>
<comment type="similarity">
    <text evidence="4">Belongs to the tRNA pseudouridine synthase TruA family.</text>
</comment>
<dbReference type="InterPro" id="IPR020103">
    <property type="entry name" value="PsdUridine_synth_cat_dom_sf"/>
</dbReference>
<dbReference type="GO" id="GO:0005634">
    <property type="term" value="C:nucleus"/>
    <property type="evidence" value="ECO:0007669"/>
    <property type="project" value="UniProtKB-SubCell"/>
</dbReference>
<dbReference type="HOGENOM" id="CLU_021971_0_2_1"/>
<dbReference type="FunFam" id="3.30.70.580:FF:000002">
    <property type="entry name" value="tRNA pseudouridine synthase"/>
    <property type="match status" value="1"/>
</dbReference>
<keyword evidence="7" id="KW-0413">Isomerase</keyword>
<dbReference type="GO" id="GO:0003723">
    <property type="term" value="F:RNA binding"/>
    <property type="evidence" value="ECO:0007669"/>
    <property type="project" value="InterPro"/>
</dbReference>
<feature type="region of interest" description="Disordered" evidence="16">
    <location>
        <begin position="228"/>
        <end position="251"/>
    </location>
</feature>
<feature type="compositionally biased region" description="Polar residues" evidence="16">
    <location>
        <begin position="1"/>
        <end position="15"/>
    </location>
</feature>
<dbReference type="KEGG" id="hir:HETIRDRAFT_324142"/>
<evidence type="ECO:0000259" key="17">
    <source>
        <dbReference type="Pfam" id="PF01416"/>
    </source>
</evidence>
<evidence type="ECO:0000313" key="18">
    <source>
        <dbReference type="EMBL" id="ETW79189.1"/>
    </source>
</evidence>
<dbReference type="InterPro" id="IPR020094">
    <property type="entry name" value="TruA/RsuA/RluB/E/F_N"/>
</dbReference>
<dbReference type="GeneID" id="20671023"/>
<dbReference type="FunFam" id="3.30.70.660:FF:000002">
    <property type="entry name" value="tRNA pseudouridine synthase"/>
    <property type="match status" value="1"/>
</dbReference>
<feature type="compositionally biased region" description="Basic and acidic residues" evidence="16">
    <location>
        <begin position="522"/>
        <end position="533"/>
    </location>
</feature>
<evidence type="ECO:0000256" key="2">
    <source>
        <dbReference type="ARBA" id="ARBA00001832"/>
    </source>
</evidence>
<evidence type="ECO:0000256" key="5">
    <source>
        <dbReference type="ARBA" id="ARBA00022664"/>
    </source>
</evidence>
<dbReference type="FunCoup" id="W4K0C6">
    <property type="interactions" value="695"/>
</dbReference>
<evidence type="ECO:0000256" key="12">
    <source>
        <dbReference type="ARBA" id="ARBA00079072"/>
    </source>
</evidence>
<dbReference type="AlphaFoldDB" id="W4K0C6"/>
<comment type="function">
    <text evidence="10">Formation of pseudouridine at positions 27 and 28 in the anticodon stem and loop of transfer RNAs; at positions 34 and 36 of intron-containing precursor tRNA(Ile) and at position 35 in the intron-containing tRNA(Tyr). Catalyzes pseudouridylation at position 44 in U2 snRNA. Also catalyzes pseudouridylation of mRNAs.</text>
</comment>